<keyword evidence="2" id="KW-1185">Reference proteome</keyword>
<accession>A0A8X7CSN0</accession>
<dbReference type="OrthoDB" id="6465647at2759"/>
<dbReference type="EMBL" id="BMAV01022317">
    <property type="protein sequence ID" value="GFY77120.1"/>
    <property type="molecule type" value="Genomic_DNA"/>
</dbReference>
<dbReference type="AlphaFoldDB" id="A0A8X7CSN0"/>
<name>A0A8X7CSN0_9ARAC</name>
<dbReference type="Proteomes" id="UP000886998">
    <property type="component" value="Unassembled WGS sequence"/>
</dbReference>
<reference evidence="1" key="1">
    <citation type="submission" date="2020-08" db="EMBL/GenBank/DDBJ databases">
        <title>Multicomponent nature underlies the extraordinary mechanical properties of spider dragline silk.</title>
        <authorList>
            <person name="Kono N."/>
            <person name="Nakamura H."/>
            <person name="Mori M."/>
            <person name="Yoshida Y."/>
            <person name="Ohtoshi R."/>
            <person name="Malay A.D."/>
            <person name="Moran D.A.P."/>
            <person name="Tomita M."/>
            <person name="Numata K."/>
            <person name="Arakawa K."/>
        </authorList>
    </citation>
    <scope>NUCLEOTIDE SEQUENCE</scope>
</reference>
<sequence>MCSRYLFVDNYDIPYRTAVVEDILESDDIQHFDYPPRLLDPSSCRNQEHIKKKLKVKDYTAEKDYESPSYCILINESLEILKFEMNVLNSPLQVGMQKIQHYEVIKR</sequence>
<proteinExistence type="predicted"/>
<organism evidence="1 2">
    <name type="scientific">Trichonephila inaurata madagascariensis</name>
    <dbReference type="NCBI Taxonomy" id="2747483"/>
    <lineage>
        <taxon>Eukaryota</taxon>
        <taxon>Metazoa</taxon>
        <taxon>Ecdysozoa</taxon>
        <taxon>Arthropoda</taxon>
        <taxon>Chelicerata</taxon>
        <taxon>Arachnida</taxon>
        <taxon>Araneae</taxon>
        <taxon>Araneomorphae</taxon>
        <taxon>Entelegynae</taxon>
        <taxon>Araneoidea</taxon>
        <taxon>Nephilidae</taxon>
        <taxon>Trichonephila</taxon>
        <taxon>Trichonephila inaurata</taxon>
    </lineage>
</organism>
<evidence type="ECO:0000313" key="1">
    <source>
        <dbReference type="EMBL" id="GFY77120.1"/>
    </source>
</evidence>
<evidence type="ECO:0000313" key="2">
    <source>
        <dbReference type="Proteomes" id="UP000886998"/>
    </source>
</evidence>
<protein>
    <submittedName>
        <fullName evidence="1">Uncharacterized protein</fullName>
    </submittedName>
</protein>
<comment type="caution">
    <text evidence="1">The sequence shown here is derived from an EMBL/GenBank/DDBJ whole genome shotgun (WGS) entry which is preliminary data.</text>
</comment>
<gene>
    <name evidence="1" type="ORF">TNIN_107111</name>
</gene>